<organism evidence="1 2">
    <name type="scientific">Salinibacillus kushneri</name>
    <dbReference type="NCBI Taxonomy" id="237682"/>
    <lineage>
        <taxon>Bacteria</taxon>
        <taxon>Bacillati</taxon>
        <taxon>Bacillota</taxon>
        <taxon>Bacilli</taxon>
        <taxon>Bacillales</taxon>
        <taxon>Bacillaceae</taxon>
        <taxon>Salinibacillus</taxon>
    </lineage>
</organism>
<evidence type="ECO:0008006" key="3">
    <source>
        <dbReference type="Google" id="ProtNLM"/>
    </source>
</evidence>
<dbReference type="AlphaFoldDB" id="A0A1I0B5N8"/>
<accession>A0A1I0B5N8</accession>
<dbReference type="InterPro" id="IPR021146">
    <property type="entry name" value="Phage_gp6-like_head-tail"/>
</dbReference>
<evidence type="ECO:0000313" key="2">
    <source>
        <dbReference type="Proteomes" id="UP000199095"/>
    </source>
</evidence>
<dbReference type="Pfam" id="PF05135">
    <property type="entry name" value="Phage_connect_1"/>
    <property type="match status" value="1"/>
</dbReference>
<dbReference type="OrthoDB" id="1808529at2"/>
<dbReference type="STRING" id="237682.SAMN05421676_102358"/>
<dbReference type="EMBL" id="FOHJ01000002">
    <property type="protein sequence ID" value="SET02168.1"/>
    <property type="molecule type" value="Genomic_DNA"/>
</dbReference>
<evidence type="ECO:0000313" key="1">
    <source>
        <dbReference type="EMBL" id="SET02168.1"/>
    </source>
</evidence>
<protein>
    <recommendedName>
        <fullName evidence="3">Phage gp6-like head-tail connector protein</fullName>
    </recommendedName>
</protein>
<keyword evidence="2" id="KW-1185">Reference proteome</keyword>
<proteinExistence type="predicted"/>
<dbReference type="RefSeq" id="WP_093132258.1">
    <property type="nucleotide sequence ID" value="NZ_FOHJ01000002.1"/>
</dbReference>
<name>A0A1I0B5N8_9BACI</name>
<sequence>MESQALELVKARLGISTTVRDTYLQEIIKGVVTELEETKGLVLDSTNSFHLMFVVDLSTWRYQNKDSMDAMPRHLQFRLHNLIINGGSNV</sequence>
<reference evidence="2" key="1">
    <citation type="submission" date="2016-10" db="EMBL/GenBank/DDBJ databases">
        <authorList>
            <person name="Varghese N."/>
            <person name="Submissions S."/>
        </authorList>
    </citation>
    <scope>NUCLEOTIDE SEQUENCE [LARGE SCALE GENOMIC DNA]</scope>
    <source>
        <strain evidence="2">CGMCC 1.3566</strain>
    </source>
</reference>
<gene>
    <name evidence="1" type="ORF">SAMN05421676_102358</name>
</gene>
<dbReference type="Proteomes" id="UP000199095">
    <property type="component" value="Unassembled WGS sequence"/>
</dbReference>